<keyword evidence="18" id="KW-0170">Cobalt</keyword>
<keyword evidence="10" id="KW-0963">Cytoplasm</keyword>
<dbReference type="InterPro" id="IPR016037">
    <property type="entry name" value="DHQ_synth_AroB"/>
</dbReference>
<gene>
    <name evidence="22" type="primary">aroB</name>
    <name evidence="22" type="ORF">FYJ66_04245</name>
</gene>
<dbReference type="PIRSF" id="PIRSF001455">
    <property type="entry name" value="DHQ_synth"/>
    <property type="match status" value="1"/>
</dbReference>
<dbReference type="PANTHER" id="PTHR43622">
    <property type="entry name" value="3-DEHYDROQUINATE SYNTHASE"/>
    <property type="match status" value="1"/>
</dbReference>
<evidence type="ECO:0000256" key="17">
    <source>
        <dbReference type="ARBA" id="ARBA00023239"/>
    </source>
</evidence>
<dbReference type="GO" id="GO:0005737">
    <property type="term" value="C:cytoplasm"/>
    <property type="evidence" value="ECO:0007669"/>
    <property type="project" value="UniProtKB-SubCell"/>
</dbReference>
<keyword evidence="16" id="KW-0057">Aromatic amino acid biosynthesis</keyword>
<evidence type="ECO:0000256" key="3">
    <source>
        <dbReference type="ARBA" id="ARBA00001941"/>
    </source>
</evidence>
<evidence type="ECO:0000256" key="7">
    <source>
        <dbReference type="ARBA" id="ARBA00005412"/>
    </source>
</evidence>
<dbReference type="Gene3D" id="1.20.1090.10">
    <property type="entry name" value="Dehydroquinate synthase-like - alpha domain"/>
    <property type="match status" value="1"/>
</dbReference>
<evidence type="ECO:0000256" key="19">
    <source>
        <dbReference type="NCBIfam" id="TIGR01357"/>
    </source>
</evidence>
<evidence type="ECO:0000256" key="15">
    <source>
        <dbReference type="ARBA" id="ARBA00023027"/>
    </source>
</evidence>
<evidence type="ECO:0000256" key="1">
    <source>
        <dbReference type="ARBA" id="ARBA00001393"/>
    </source>
</evidence>
<comment type="cofactor">
    <cofactor evidence="4">
        <name>Zn(2+)</name>
        <dbReference type="ChEBI" id="CHEBI:29105"/>
    </cofactor>
</comment>
<dbReference type="GO" id="GO:0009423">
    <property type="term" value="P:chorismate biosynthetic process"/>
    <property type="evidence" value="ECO:0007669"/>
    <property type="project" value="UniProtKB-UniRule"/>
</dbReference>
<evidence type="ECO:0000256" key="5">
    <source>
        <dbReference type="ARBA" id="ARBA00004496"/>
    </source>
</evidence>
<keyword evidence="11" id="KW-0028">Amino-acid biosynthesis</keyword>
<dbReference type="PANTHER" id="PTHR43622:SF7">
    <property type="entry name" value="3-DEHYDROQUINATE SYNTHASE, CHLOROPLASTIC"/>
    <property type="match status" value="1"/>
</dbReference>
<comment type="catalytic activity">
    <reaction evidence="1">
        <text>7-phospho-2-dehydro-3-deoxy-D-arabino-heptonate = 3-dehydroquinate + phosphate</text>
        <dbReference type="Rhea" id="RHEA:21968"/>
        <dbReference type="ChEBI" id="CHEBI:32364"/>
        <dbReference type="ChEBI" id="CHEBI:43474"/>
        <dbReference type="ChEBI" id="CHEBI:58394"/>
        <dbReference type="EC" id="4.2.3.4"/>
    </reaction>
</comment>
<dbReference type="Gene3D" id="3.40.50.1970">
    <property type="match status" value="1"/>
</dbReference>
<dbReference type="Pfam" id="PF24621">
    <property type="entry name" value="DHQS_C"/>
    <property type="match status" value="1"/>
</dbReference>
<comment type="pathway">
    <text evidence="6">Metabolic intermediate biosynthesis; chorismate biosynthesis; chorismate from D-erythrose 4-phosphate and phosphoenolpyruvate: step 2/7.</text>
</comment>
<evidence type="ECO:0000256" key="10">
    <source>
        <dbReference type="ARBA" id="ARBA00022490"/>
    </source>
</evidence>
<comment type="similarity">
    <text evidence="7">Belongs to the sugar phosphate cyclases superfamily. Dehydroquinate synthase family.</text>
</comment>
<organism evidence="22">
    <name type="scientific">Baileyella intestinalis</name>
    <dbReference type="NCBI Taxonomy" id="2606709"/>
    <lineage>
        <taxon>Bacteria</taxon>
        <taxon>Bacillati</taxon>
        <taxon>Bacillota</taxon>
        <taxon>Clostridia</taxon>
        <taxon>Peptostreptococcales</taxon>
        <taxon>Anaerovoracaceae</taxon>
        <taxon>Baileyella</taxon>
    </lineage>
</organism>
<evidence type="ECO:0000256" key="6">
    <source>
        <dbReference type="ARBA" id="ARBA00004661"/>
    </source>
</evidence>
<keyword evidence="12" id="KW-0479">Metal-binding</keyword>
<keyword evidence="13" id="KW-0547">Nucleotide-binding</keyword>
<evidence type="ECO:0000256" key="9">
    <source>
        <dbReference type="ARBA" id="ARBA00017684"/>
    </source>
</evidence>
<evidence type="ECO:0000256" key="13">
    <source>
        <dbReference type="ARBA" id="ARBA00022741"/>
    </source>
</evidence>
<keyword evidence="14" id="KW-0862">Zinc</keyword>
<proteinExistence type="inferred from homology"/>
<accession>A0A6A8M774</accession>
<comment type="caution">
    <text evidence="22">The sequence shown here is derived from an EMBL/GenBank/DDBJ whole genome shotgun (WGS) entry which is preliminary data.</text>
</comment>
<dbReference type="GO" id="GO:0008652">
    <property type="term" value="P:amino acid biosynthetic process"/>
    <property type="evidence" value="ECO:0007669"/>
    <property type="project" value="UniProtKB-KW"/>
</dbReference>
<protein>
    <recommendedName>
        <fullName evidence="9 19">3-dehydroquinate synthase</fullName>
        <ecNumber evidence="8 19">4.2.3.4</ecNumber>
    </recommendedName>
</protein>
<evidence type="ECO:0000256" key="2">
    <source>
        <dbReference type="ARBA" id="ARBA00001911"/>
    </source>
</evidence>
<keyword evidence="17 22" id="KW-0456">Lyase</keyword>
<evidence type="ECO:0000256" key="16">
    <source>
        <dbReference type="ARBA" id="ARBA00023141"/>
    </source>
</evidence>
<dbReference type="EC" id="4.2.3.4" evidence="8 19"/>
<comment type="cofactor">
    <cofactor evidence="2">
        <name>NAD(+)</name>
        <dbReference type="ChEBI" id="CHEBI:57540"/>
    </cofactor>
</comment>
<dbReference type="InterPro" id="IPR030963">
    <property type="entry name" value="DHQ_synth_fam"/>
</dbReference>
<dbReference type="SUPFAM" id="SSF56796">
    <property type="entry name" value="Dehydroquinate synthase-like"/>
    <property type="match status" value="1"/>
</dbReference>
<feature type="domain" description="3-dehydroquinate synthase C-terminal" evidence="21">
    <location>
        <begin position="184"/>
        <end position="333"/>
    </location>
</feature>
<dbReference type="GO" id="GO:0009073">
    <property type="term" value="P:aromatic amino acid family biosynthetic process"/>
    <property type="evidence" value="ECO:0007669"/>
    <property type="project" value="UniProtKB-KW"/>
</dbReference>
<dbReference type="GO" id="GO:0046872">
    <property type="term" value="F:metal ion binding"/>
    <property type="evidence" value="ECO:0007669"/>
    <property type="project" value="UniProtKB-KW"/>
</dbReference>
<sequence length="371" mass="39633">MKELLIRGQRPYKMLIQPGLLPQAGKYISKTLGGSRAFVLTDSTVAALPSMAMSTLCQSLSDEGYEVSPFQIPAGESSKNPSTYLQVVSEMADQGLQPTDILVALGGGMAGDLGGFAAATYMRGIRCVQIPTTFLAAVDSSVGGKTAIDLPQGKNLIGAFWEPSLVLCDPELLLSLPREVFMDGCAETIKYGILKEPEIIHLLRHALEKMSEGPGEAGDSGAVTELLSQVISKAVTTKEFYVHGDVTDKGKRGFLNLGHLLGHAIEAWSQFSLSHGQSVAMGMVLEARGCAGLGLTSAHTANEIHDLIQSFGFAVDPPCTVQDILPYLVHDKRIRNNTIGLIVAETPGSCHMEPYPADQLEEFAKLGFGEQ</sequence>
<comment type="subcellular location">
    <subcellularLocation>
        <location evidence="5">Cytoplasm</location>
    </subcellularLocation>
</comment>
<comment type="cofactor">
    <cofactor evidence="3">
        <name>Co(2+)</name>
        <dbReference type="ChEBI" id="CHEBI:48828"/>
    </cofactor>
</comment>
<evidence type="ECO:0000256" key="18">
    <source>
        <dbReference type="ARBA" id="ARBA00023285"/>
    </source>
</evidence>
<feature type="domain" description="3-dehydroquinate synthase N-terminal" evidence="20">
    <location>
        <begin position="70"/>
        <end position="181"/>
    </location>
</feature>
<evidence type="ECO:0000256" key="14">
    <source>
        <dbReference type="ARBA" id="ARBA00022833"/>
    </source>
</evidence>
<evidence type="ECO:0000256" key="4">
    <source>
        <dbReference type="ARBA" id="ARBA00001947"/>
    </source>
</evidence>
<evidence type="ECO:0000256" key="12">
    <source>
        <dbReference type="ARBA" id="ARBA00022723"/>
    </source>
</evidence>
<keyword evidence="15" id="KW-0520">NAD</keyword>
<dbReference type="RefSeq" id="WP_154572271.1">
    <property type="nucleotide sequence ID" value="NZ_VUNB01000003.1"/>
</dbReference>
<dbReference type="AlphaFoldDB" id="A0A6A8M774"/>
<evidence type="ECO:0000259" key="21">
    <source>
        <dbReference type="Pfam" id="PF24621"/>
    </source>
</evidence>
<dbReference type="InterPro" id="IPR056179">
    <property type="entry name" value="DHQS_C"/>
</dbReference>
<evidence type="ECO:0000313" key="22">
    <source>
        <dbReference type="EMBL" id="MST68801.1"/>
    </source>
</evidence>
<dbReference type="GO" id="GO:0003856">
    <property type="term" value="F:3-dehydroquinate synthase activity"/>
    <property type="evidence" value="ECO:0007669"/>
    <property type="project" value="UniProtKB-UniRule"/>
</dbReference>
<dbReference type="GO" id="GO:0000166">
    <property type="term" value="F:nucleotide binding"/>
    <property type="evidence" value="ECO:0007669"/>
    <property type="project" value="UniProtKB-KW"/>
</dbReference>
<reference evidence="22" key="1">
    <citation type="submission" date="2019-09" db="EMBL/GenBank/DDBJ databases">
        <title>In-depth cultivation of the pig gut microbiome towards novel bacterial diversity and tailored functional studies.</title>
        <authorList>
            <person name="Wylensek D."/>
            <person name="Hitch T.C.A."/>
            <person name="Clavel T."/>
        </authorList>
    </citation>
    <scope>NUCLEOTIDE SEQUENCE</scope>
    <source>
        <strain evidence="22">RF-744-FAT-WT-3</strain>
    </source>
</reference>
<dbReference type="CDD" id="cd08195">
    <property type="entry name" value="DHQS"/>
    <property type="match status" value="1"/>
</dbReference>
<dbReference type="FunFam" id="3.40.50.1970:FF:000007">
    <property type="entry name" value="Pentafunctional AROM polypeptide"/>
    <property type="match status" value="1"/>
</dbReference>
<dbReference type="NCBIfam" id="TIGR01357">
    <property type="entry name" value="aroB"/>
    <property type="match status" value="1"/>
</dbReference>
<evidence type="ECO:0000256" key="11">
    <source>
        <dbReference type="ARBA" id="ARBA00022605"/>
    </source>
</evidence>
<dbReference type="InterPro" id="IPR030960">
    <property type="entry name" value="DHQS/DOIS_N"/>
</dbReference>
<evidence type="ECO:0000259" key="20">
    <source>
        <dbReference type="Pfam" id="PF01761"/>
    </source>
</evidence>
<dbReference type="EMBL" id="VUNB01000003">
    <property type="protein sequence ID" value="MST68801.1"/>
    <property type="molecule type" value="Genomic_DNA"/>
</dbReference>
<dbReference type="InterPro" id="IPR050071">
    <property type="entry name" value="Dehydroquinate_synthase"/>
</dbReference>
<dbReference type="Pfam" id="PF01761">
    <property type="entry name" value="DHQ_synthase"/>
    <property type="match status" value="1"/>
</dbReference>
<name>A0A6A8M774_9FIRM</name>
<evidence type="ECO:0000256" key="8">
    <source>
        <dbReference type="ARBA" id="ARBA00013031"/>
    </source>
</evidence>